<organism evidence="2 3">
    <name type="scientific">Streptomyces smyrnaeus</name>
    <dbReference type="NCBI Taxonomy" id="1387713"/>
    <lineage>
        <taxon>Bacteria</taxon>
        <taxon>Bacillati</taxon>
        <taxon>Actinomycetota</taxon>
        <taxon>Actinomycetes</taxon>
        <taxon>Kitasatosporales</taxon>
        <taxon>Streptomycetaceae</taxon>
        <taxon>Streptomyces</taxon>
    </lineage>
</organism>
<dbReference type="RefSeq" id="WP_209209568.1">
    <property type="nucleotide sequence ID" value="NZ_JAFFZM010000002.1"/>
</dbReference>
<accession>A0ABS3XQU9</accession>
<evidence type="ECO:0000313" key="3">
    <source>
        <dbReference type="Proteomes" id="UP000721954"/>
    </source>
</evidence>
<feature type="compositionally biased region" description="Basic and acidic residues" evidence="1">
    <location>
        <begin position="84"/>
        <end position="98"/>
    </location>
</feature>
<sequence length="348" mass="37458">MSEPTDQLDPYELAHELAVADQLAARQISADRDGARAMAARDQAAAGRQGRPAPPRASTERRRSGAVSRMVRAVRKLRVMLRGADGEEHRPGPPEQGHEQQPGQHLGQQCDPRYEQQAAQQRYAQRAAHQPDQRSAFERYQQLGAFEKQLVEVAALQMITQNPQYAAAYDRGELPVMGAIAGEAQARYLKAVEEAGRRAAPAQGAQSGLGRETDPTLFRDAAPVQARNAAPAQAPGAAPVQGQEARSAEASSERFRRPALAVRTDEATLKRGSESEPNARRTSLASTDALVAGRPGTPGFDQNAVSAAARESRAAGPTPNGNPPRSRPPKRHWEAAASQKQTRSTGMK</sequence>
<reference evidence="2 3" key="1">
    <citation type="submission" date="2021-02" db="EMBL/GenBank/DDBJ databases">
        <title>Streptomyces spirodelae sp. nov., isolated from duckweed.</title>
        <authorList>
            <person name="Saimee Y."/>
            <person name="Duangmal K."/>
        </authorList>
    </citation>
    <scope>NUCLEOTIDE SEQUENCE [LARGE SCALE GENOMIC DNA]</scope>
    <source>
        <strain evidence="2 3">DSM 42105</strain>
    </source>
</reference>
<feature type="region of interest" description="Disordered" evidence="1">
    <location>
        <begin position="28"/>
        <end position="69"/>
    </location>
</feature>
<feature type="compositionally biased region" description="Low complexity" evidence="1">
    <location>
        <begin position="224"/>
        <end position="250"/>
    </location>
</feature>
<evidence type="ECO:0000256" key="1">
    <source>
        <dbReference type="SAM" id="MobiDB-lite"/>
    </source>
</evidence>
<feature type="compositionally biased region" description="Low complexity" evidence="1">
    <location>
        <begin position="99"/>
        <end position="109"/>
    </location>
</feature>
<evidence type="ECO:0000313" key="2">
    <source>
        <dbReference type="EMBL" id="MBO8197790.1"/>
    </source>
</evidence>
<comment type="caution">
    <text evidence="2">The sequence shown here is derived from an EMBL/GenBank/DDBJ whole genome shotgun (WGS) entry which is preliminary data.</text>
</comment>
<feature type="compositionally biased region" description="Polar residues" evidence="1">
    <location>
        <begin position="338"/>
        <end position="348"/>
    </location>
</feature>
<feature type="compositionally biased region" description="Basic and acidic residues" evidence="1">
    <location>
        <begin position="263"/>
        <end position="279"/>
    </location>
</feature>
<dbReference type="Proteomes" id="UP000721954">
    <property type="component" value="Unassembled WGS sequence"/>
</dbReference>
<proteinExistence type="predicted"/>
<dbReference type="GeneID" id="96258087"/>
<feature type="compositionally biased region" description="Low complexity" evidence="1">
    <location>
        <begin position="36"/>
        <end position="51"/>
    </location>
</feature>
<feature type="compositionally biased region" description="Low complexity" evidence="1">
    <location>
        <begin position="116"/>
        <end position="128"/>
    </location>
</feature>
<name>A0ABS3XQU9_9ACTN</name>
<feature type="region of interest" description="Disordered" evidence="1">
    <location>
        <begin position="83"/>
        <end position="134"/>
    </location>
</feature>
<feature type="region of interest" description="Disordered" evidence="1">
    <location>
        <begin position="224"/>
        <end position="348"/>
    </location>
</feature>
<dbReference type="EMBL" id="JAFFZM010000002">
    <property type="protein sequence ID" value="MBO8197790.1"/>
    <property type="molecule type" value="Genomic_DNA"/>
</dbReference>
<protein>
    <submittedName>
        <fullName evidence="2">Uncharacterized protein</fullName>
    </submittedName>
</protein>
<gene>
    <name evidence="2" type="ORF">JW613_05665</name>
</gene>
<keyword evidence="3" id="KW-1185">Reference proteome</keyword>